<evidence type="ECO:0000256" key="3">
    <source>
        <dbReference type="ARBA" id="ARBA00023295"/>
    </source>
</evidence>
<keyword evidence="2 4" id="KW-0378">Hydrolase</keyword>
<dbReference type="SUPFAM" id="SSF51126">
    <property type="entry name" value="Pectin lyase-like"/>
    <property type="match status" value="1"/>
</dbReference>
<dbReference type="PANTHER" id="PTHR31339:SF9">
    <property type="entry name" value="PLASMIN AND FIBRONECTIN-BINDING PROTEIN A"/>
    <property type="match status" value="1"/>
</dbReference>
<evidence type="ECO:0000256" key="2">
    <source>
        <dbReference type="ARBA" id="ARBA00022801"/>
    </source>
</evidence>
<dbReference type="EC" id="3.2.1.82" evidence="4"/>
<sequence length="497" mass="52923">MKTPLLILSSLLAFAPAALPAATAEHYLKSAPFPMPDLVAPTFPNRTFSIADYGAVPDGHTLATEAFARAIRACSEAGGGHVVVPPGLWITGPIVLASNVDLHAERGALIQFTPDHSQYPLVGKGGKSGYMTQSPLSGDNLTNVAITGQGIFDGAGETWRPVKRGKVTVAQWKAFVSSGGATTNNDSVWWPTKAASEGEAYLKHLRATNPDPTVADFLPARDFLRPKLLVLSDCRNVLIEDVTLRNSPAFVCYPVHCTNVIIRGVSIFNEYWAQNGDGIDLSACRNALLYRCNVSAGDDGICMKSSGRTDDPDGALNHVVIAECTVYHAHGGFVIGSNTDGGMRYLWATRCTFIGTDMGIRVKSAPGRGGLVRDIYATDLVMKDIVGAAIGFQTTYEDVKAGHRVKGMPPGKPGRLPDFGQFTIRNLVCDGAGTAIDIAGLAEQPVHDILIENARIAARHGMHALNAANITLRKVRIVTPEKPAITSESSTGIVVEN</sequence>
<proteinExistence type="inferred from homology"/>
<accession>A0A1J5S5M6</accession>
<dbReference type="EMBL" id="MLJW01000138">
    <property type="protein sequence ID" value="OIQ97083.1"/>
    <property type="molecule type" value="Genomic_DNA"/>
</dbReference>
<protein>
    <submittedName>
        <fullName evidence="4">Exo-poly-alpha-D-galacturonosidase</fullName>
        <ecNumber evidence="4">3.2.1.82</ecNumber>
    </submittedName>
</protein>
<gene>
    <name evidence="4" type="primary">pehX_6</name>
    <name evidence="4" type="ORF">GALL_209080</name>
</gene>
<comment type="similarity">
    <text evidence="1">Belongs to the glycosyl hydrolase 28 family.</text>
</comment>
<dbReference type="AlphaFoldDB" id="A0A1J5S5M6"/>
<organism evidence="4">
    <name type="scientific">mine drainage metagenome</name>
    <dbReference type="NCBI Taxonomy" id="410659"/>
    <lineage>
        <taxon>unclassified sequences</taxon>
        <taxon>metagenomes</taxon>
        <taxon>ecological metagenomes</taxon>
    </lineage>
</organism>
<dbReference type="SMART" id="SM00710">
    <property type="entry name" value="PbH1"/>
    <property type="match status" value="7"/>
</dbReference>
<evidence type="ECO:0000313" key="4">
    <source>
        <dbReference type="EMBL" id="OIQ97083.1"/>
    </source>
</evidence>
<dbReference type="InterPro" id="IPR006626">
    <property type="entry name" value="PbH1"/>
</dbReference>
<dbReference type="GO" id="GO:0005975">
    <property type="term" value="P:carbohydrate metabolic process"/>
    <property type="evidence" value="ECO:0007669"/>
    <property type="project" value="InterPro"/>
</dbReference>
<evidence type="ECO:0000256" key="1">
    <source>
        <dbReference type="ARBA" id="ARBA00008834"/>
    </source>
</evidence>
<dbReference type="Pfam" id="PF00295">
    <property type="entry name" value="Glyco_hydro_28"/>
    <property type="match status" value="1"/>
</dbReference>
<comment type="caution">
    <text evidence="4">The sequence shown here is derived from an EMBL/GenBank/DDBJ whole genome shotgun (WGS) entry which is preliminary data.</text>
</comment>
<dbReference type="InterPro" id="IPR012334">
    <property type="entry name" value="Pectin_lyas_fold"/>
</dbReference>
<keyword evidence="3 4" id="KW-0326">Glycosidase</keyword>
<reference evidence="4" key="1">
    <citation type="submission" date="2016-10" db="EMBL/GenBank/DDBJ databases">
        <title>Sequence of Gallionella enrichment culture.</title>
        <authorList>
            <person name="Poehlein A."/>
            <person name="Muehling M."/>
            <person name="Daniel R."/>
        </authorList>
    </citation>
    <scope>NUCLEOTIDE SEQUENCE</scope>
</reference>
<dbReference type="InterPro" id="IPR051801">
    <property type="entry name" value="GH28_Enzymes"/>
</dbReference>
<dbReference type="InterPro" id="IPR000743">
    <property type="entry name" value="Glyco_hydro_28"/>
</dbReference>
<dbReference type="GO" id="GO:0004650">
    <property type="term" value="F:polygalacturonase activity"/>
    <property type="evidence" value="ECO:0007669"/>
    <property type="project" value="InterPro"/>
</dbReference>
<name>A0A1J5S5M6_9ZZZZ</name>
<dbReference type="GO" id="GO:0033917">
    <property type="term" value="F:exo-poly-alpha-galacturonosidase activity"/>
    <property type="evidence" value="ECO:0007669"/>
    <property type="project" value="UniProtKB-EC"/>
</dbReference>
<dbReference type="InterPro" id="IPR011050">
    <property type="entry name" value="Pectin_lyase_fold/virulence"/>
</dbReference>
<dbReference type="Gene3D" id="2.160.20.10">
    <property type="entry name" value="Single-stranded right-handed beta-helix, Pectin lyase-like"/>
    <property type="match status" value="1"/>
</dbReference>
<dbReference type="PANTHER" id="PTHR31339">
    <property type="entry name" value="PECTIN LYASE-RELATED"/>
    <property type="match status" value="1"/>
</dbReference>